<reference evidence="3 4" key="1">
    <citation type="submission" date="2006-06" db="EMBL/GenBank/DDBJ databases">
        <authorList>
            <person name="Moran M.A."/>
            <person name="Ferriera S."/>
            <person name="Johnson J."/>
            <person name="Kravitz S."/>
            <person name="Beeson K."/>
            <person name="Sutton G."/>
            <person name="Rogers Y.-H."/>
            <person name="Friedman R."/>
            <person name="Frazier M."/>
            <person name="Venter J.C."/>
        </authorList>
    </citation>
    <scope>NUCLEOTIDE SEQUENCE [LARGE SCALE GENOMIC DNA]</scope>
    <source>
        <strain evidence="3 4">E-37</strain>
    </source>
</reference>
<dbReference type="Pfam" id="PF01425">
    <property type="entry name" value="Amidase"/>
    <property type="match status" value="1"/>
</dbReference>
<accession>A3K4F9</accession>
<name>A3K4F9_SAGS3</name>
<dbReference type="Gene3D" id="3.90.1300.10">
    <property type="entry name" value="Amidase signature (AS) domain"/>
    <property type="match status" value="1"/>
</dbReference>
<protein>
    <submittedName>
        <fullName evidence="3">Amidase</fullName>
    </submittedName>
</protein>
<dbReference type="AlphaFoldDB" id="A3K4F9"/>
<keyword evidence="4" id="KW-1185">Reference proteome</keyword>
<evidence type="ECO:0000256" key="1">
    <source>
        <dbReference type="SAM" id="MobiDB-lite"/>
    </source>
</evidence>
<dbReference type="eggNOG" id="COG0154">
    <property type="taxonomic scope" value="Bacteria"/>
</dbReference>
<organism evidence="3 4">
    <name type="scientific">Sagittula stellata (strain ATCC 700073 / DSM 11524 / E-37)</name>
    <dbReference type="NCBI Taxonomy" id="388399"/>
    <lineage>
        <taxon>Bacteria</taxon>
        <taxon>Pseudomonadati</taxon>
        <taxon>Pseudomonadota</taxon>
        <taxon>Alphaproteobacteria</taxon>
        <taxon>Rhodobacterales</taxon>
        <taxon>Roseobacteraceae</taxon>
        <taxon>Sagittula</taxon>
    </lineage>
</organism>
<evidence type="ECO:0000313" key="3">
    <source>
        <dbReference type="EMBL" id="EBA07858.1"/>
    </source>
</evidence>
<evidence type="ECO:0000259" key="2">
    <source>
        <dbReference type="Pfam" id="PF01425"/>
    </source>
</evidence>
<evidence type="ECO:0000313" key="4">
    <source>
        <dbReference type="Proteomes" id="UP000005713"/>
    </source>
</evidence>
<feature type="domain" description="Amidase" evidence="2">
    <location>
        <begin position="27"/>
        <end position="236"/>
    </location>
</feature>
<dbReference type="InterPro" id="IPR023631">
    <property type="entry name" value="Amidase_dom"/>
</dbReference>
<comment type="caution">
    <text evidence="3">The sequence shown here is derived from an EMBL/GenBank/DDBJ whole genome shotgun (WGS) entry which is preliminary data.</text>
</comment>
<sequence length="429" mass="44311">MTLNSMPLGARDTRDAIAAGRLTAVQVTEHRLAQIAEAEPWLRAFVQVDADGARAQARALDAGAGRGLLHGVPLGVKDIFAVDGLAWTAGSPIWKDRIAGFDAPAVALARRAGAVVLGKTVTTEFASYKASRTRNPTATDRSPGGSSSGSAAAVAAGLVPLALGAQTSGSIVRPASFCGEVGFKTSFDTIDSFGVTALARRLDTVGLFACNVPDIGLGIEALSGLALPLATTAQAPCPIGIFRSVAWPEAEPTLLPAWESFEAALASAADTRDALPPGLVAALDAVPALHARLMVWESAEALAHELNTAPDAMSPGLHGQIEEGLTVTPSQRHADRMDLQRLRSRALTELDPAAVWVTPAACGSAPRFEDGTGNPAFNRTWSLLGLPCCAVPLLADEVSAPIGVQVVGAPGNDAGVLAVADWQMHHFAR</sequence>
<gene>
    <name evidence="3" type="ORF">SSE37_01355</name>
</gene>
<dbReference type="PANTHER" id="PTHR11895">
    <property type="entry name" value="TRANSAMIDASE"/>
    <property type="match status" value="1"/>
</dbReference>
<dbReference type="InterPro" id="IPR000120">
    <property type="entry name" value="Amidase"/>
</dbReference>
<dbReference type="GO" id="GO:0003824">
    <property type="term" value="F:catalytic activity"/>
    <property type="evidence" value="ECO:0007669"/>
    <property type="project" value="InterPro"/>
</dbReference>
<dbReference type="InterPro" id="IPR036928">
    <property type="entry name" value="AS_sf"/>
</dbReference>
<dbReference type="PANTHER" id="PTHR11895:SF151">
    <property type="entry name" value="GLUTAMYL-TRNA(GLN) AMIDOTRANSFERASE SUBUNIT A"/>
    <property type="match status" value="1"/>
</dbReference>
<dbReference type="EMBL" id="AAYA01000007">
    <property type="protein sequence ID" value="EBA07858.1"/>
    <property type="molecule type" value="Genomic_DNA"/>
</dbReference>
<proteinExistence type="predicted"/>
<dbReference type="SUPFAM" id="SSF75304">
    <property type="entry name" value="Amidase signature (AS) enzymes"/>
    <property type="match status" value="1"/>
</dbReference>
<dbReference type="OrthoDB" id="9777859at2"/>
<feature type="region of interest" description="Disordered" evidence="1">
    <location>
        <begin position="129"/>
        <end position="148"/>
    </location>
</feature>
<dbReference type="Proteomes" id="UP000005713">
    <property type="component" value="Unassembled WGS sequence"/>
</dbReference>
<dbReference type="RefSeq" id="WP_005859545.1">
    <property type="nucleotide sequence ID" value="NZ_AAYA01000007.1"/>
</dbReference>